<keyword evidence="2" id="KW-1185">Reference proteome</keyword>
<sequence>MPNWLLNQMQKAFRKKDLHQIKLLNQCWFFYRKRFVHNEKTSSH</sequence>
<dbReference type="Proteomes" id="UP000480185">
    <property type="component" value="Unassembled WGS sequence"/>
</dbReference>
<reference evidence="1 2" key="1">
    <citation type="submission" date="2019-11" db="EMBL/GenBank/DDBJ databases">
        <authorList>
            <person name="Li J."/>
        </authorList>
    </citation>
    <scope>NUCLEOTIDE SEQUENCE [LARGE SCALE GENOMIC DNA]</scope>
    <source>
        <strain evidence="1 2">J4</strain>
    </source>
</reference>
<dbReference type="EMBL" id="WJNH01000008">
    <property type="protein sequence ID" value="MRG87208.1"/>
    <property type="molecule type" value="Genomic_DNA"/>
</dbReference>
<proteinExistence type="predicted"/>
<dbReference type="RefSeq" id="WP_153729105.1">
    <property type="nucleotide sequence ID" value="NZ_WJNH01000008.1"/>
</dbReference>
<dbReference type="InterPro" id="IPR047764">
    <property type="entry name" value="CmpA"/>
</dbReference>
<evidence type="ECO:0000313" key="2">
    <source>
        <dbReference type="Proteomes" id="UP000480185"/>
    </source>
</evidence>
<dbReference type="NCBIfam" id="NF033225">
    <property type="entry name" value="spore_CmpA"/>
    <property type="match status" value="1"/>
</dbReference>
<name>A0A6G1X8S6_9BACI</name>
<organism evidence="1 2">
    <name type="scientific">Salinibacillus xinjiangensis</name>
    <dbReference type="NCBI Taxonomy" id="1229268"/>
    <lineage>
        <taxon>Bacteria</taxon>
        <taxon>Bacillati</taxon>
        <taxon>Bacillota</taxon>
        <taxon>Bacilli</taxon>
        <taxon>Bacillales</taxon>
        <taxon>Bacillaceae</taxon>
        <taxon>Salinibacillus</taxon>
    </lineage>
</organism>
<protein>
    <submittedName>
        <fullName evidence="1">Cortex morphogenetic protein CmpA</fullName>
    </submittedName>
</protein>
<dbReference type="Pfam" id="PF26301">
    <property type="entry name" value="spore_CmpA"/>
    <property type="match status" value="1"/>
</dbReference>
<gene>
    <name evidence="1" type="primary">cmpA</name>
    <name evidence="1" type="ORF">GH754_12980</name>
</gene>
<comment type="caution">
    <text evidence="1">The sequence shown here is derived from an EMBL/GenBank/DDBJ whole genome shotgun (WGS) entry which is preliminary data.</text>
</comment>
<dbReference type="AlphaFoldDB" id="A0A6G1X8S6"/>
<dbReference type="OrthoDB" id="2691694at2"/>
<accession>A0A6G1X8S6</accession>
<evidence type="ECO:0000313" key="1">
    <source>
        <dbReference type="EMBL" id="MRG87208.1"/>
    </source>
</evidence>